<sequence>MSQVIYTFTFDKSVFRLASHAIRIHSHHTLAFESVSATALKGMEIFLSMEDPKALVAEALELDLPGDVRVTLRIPLSQKPIFQRARDLAMQHADHPVPTRLAFVTALLAVFHGTFIDCSHIAVDAPD</sequence>
<evidence type="ECO:0000313" key="1">
    <source>
        <dbReference type="EMBL" id="NNG58585.1"/>
    </source>
</evidence>
<protein>
    <submittedName>
        <fullName evidence="1">Uncharacterized protein</fullName>
    </submittedName>
</protein>
<proteinExistence type="predicted"/>
<gene>
    <name evidence="1" type="ORF">HKX06_14535</name>
</gene>
<dbReference type="Proteomes" id="UP000550136">
    <property type="component" value="Unassembled WGS sequence"/>
</dbReference>
<reference evidence="1 2" key="1">
    <citation type="submission" date="2020-05" db="EMBL/GenBank/DDBJ databases">
        <title>Draft Genome Sequences of Sphingomonas sp. Isolated from the International Space Station.</title>
        <authorList>
            <person name="Bijlani S."/>
            <person name="Singh N.K."/>
            <person name="Mason C.E."/>
            <person name="Wang C.C."/>
            <person name="Venkateswaran K."/>
        </authorList>
    </citation>
    <scope>NUCLEOTIDE SEQUENCE [LARGE SCALE GENOMIC DNA]</scope>
    <source>
        <strain evidence="1 2">FKI-L5-BR-P1</strain>
    </source>
</reference>
<dbReference type="EMBL" id="JABEOU010000038">
    <property type="protein sequence ID" value="NNG58585.1"/>
    <property type="molecule type" value="Genomic_DNA"/>
</dbReference>
<dbReference type="RefSeq" id="WP_170170887.1">
    <property type="nucleotide sequence ID" value="NZ_JABEOU010000038.1"/>
</dbReference>
<name>A0A7Y2PDK5_SPHPI</name>
<dbReference type="AlphaFoldDB" id="A0A7Y2PDK5"/>
<evidence type="ECO:0000313" key="2">
    <source>
        <dbReference type="Proteomes" id="UP000550136"/>
    </source>
</evidence>
<comment type="caution">
    <text evidence="1">The sequence shown here is derived from an EMBL/GenBank/DDBJ whole genome shotgun (WGS) entry which is preliminary data.</text>
</comment>
<accession>A0A7Y2PDK5</accession>
<organism evidence="1 2">
    <name type="scientific">Sphingomonas paucimobilis</name>
    <name type="common">Pseudomonas paucimobilis</name>
    <dbReference type="NCBI Taxonomy" id="13689"/>
    <lineage>
        <taxon>Bacteria</taxon>
        <taxon>Pseudomonadati</taxon>
        <taxon>Pseudomonadota</taxon>
        <taxon>Alphaproteobacteria</taxon>
        <taxon>Sphingomonadales</taxon>
        <taxon>Sphingomonadaceae</taxon>
        <taxon>Sphingomonas</taxon>
    </lineage>
</organism>